<evidence type="ECO:0000256" key="1">
    <source>
        <dbReference type="SAM" id="MobiDB-lite"/>
    </source>
</evidence>
<feature type="compositionally biased region" description="Acidic residues" evidence="1">
    <location>
        <begin position="1"/>
        <end position="19"/>
    </location>
</feature>
<evidence type="ECO:0000313" key="3">
    <source>
        <dbReference type="Proteomes" id="UP000177263"/>
    </source>
</evidence>
<comment type="caution">
    <text evidence="2">The sequence shown here is derived from an EMBL/GenBank/DDBJ whole genome shotgun (WGS) entry which is preliminary data.</text>
</comment>
<dbReference type="Proteomes" id="UP000177263">
    <property type="component" value="Unassembled WGS sequence"/>
</dbReference>
<feature type="compositionally biased region" description="Basic and acidic residues" evidence="1">
    <location>
        <begin position="29"/>
        <end position="47"/>
    </location>
</feature>
<protein>
    <submittedName>
        <fullName evidence="2">Uncharacterized protein</fullName>
    </submittedName>
</protein>
<dbReference type="EMBL" id="MGGM01000022">
    <property type="protein sequence ID" value="OGM28954.1"/>
    <property type="molecule type" value="Genomic_DNA"/>
</dbReference>
<evidence type="ECO:0000313" key="2">
    <source>
        <dbReference type="EMBL" id="OGM28954.1"/>
    </source>
</evidence>
<sequence>MPEAESLPEIDVESSEQETEPQVIYIEMPEDKALATRTTEVELHIPTKDSTQSPEGEYKHPFVDHPEDEDGNLGSARLSKEGKEEAKRSWEELRDYLPQNATAAELRAGVTILLDKLKQYEDGPQAEYIDLINRSFAERVRSVERDEQMEEMRASNSPWVGVIENARDTLYDEEEAGYGEAFFMNFTEKHILSLKTKVTEAVTEEHAQKAGVSKEILESIYEREVTALMNEYLDNLTDEEIAKANIAGILENAIHQKYGAEANVNNLFDRHVNEYQEQIAQGTDQITANDIPDTIFDKEDEARPDLKQRIKSAVSKIKVSPRKVITGALLAVGLAQGGSSVHNQPTLSQEPVRPDGVAQQMKDHDYSRYVRHVESDDVRTQTTGAQSPQENPYGFLYEEGRSQEGSVNDLPAETRDFLFVGPHREFLLHTYRLYNPDTTLTDDQVVDELRNVDVLTGPAVDEYLGKVRGGRTVSSTIDVDDEGKVSFNAVAFDSVALAEGRITPDLAAEGIAKHYLYQEAAKLYNSGYLDKVAGIDSPEEFVEAMNTNMRGMLTLIEQKLKYEDGVHQNAVFFNVGGEWINRDGATTNKHTVEDAFDRFQDIAFDFTGFEYTAKDLANAESLQDLNEQFRAQYWDELTELGYTPEDIQVWNFVGFGSYESAQGGADFTQDPLFHIK</sequence>
<dbReference type="AlphaFoldDB" id="A0A1F7YNQ1"/>
<proteinExistence type="predicted"/>
<name>A0A1F7YNQ1_9BACT</name>
<organism evidence="2 3">
    <name type="scientific">Candidatus Woesebacteria bacterium RIFCSPHIGHO2_01_FULL_41_10</name>
    <dbReference type="NCBI Taxonomy" id="1802500"/>
    <lineage>
        <taxon>Bacteria</taxon>
        <taxon>Candidatus Woeseibacteriota</taxon>
    </lineage>
</organism>
<feature type="region of interest" description="Disordered" evidence="1">
    <location>
        <begin position="376"/>
        <end position="395"/>
    </location>
</feature>
<feature type="compositionally biased region" description="Basic and acidic residues" evidence="1">
    <location>
        <begin position="56"/>
        <end position="65"/>
    </location>
</feature>
<reference evidence="2 3" key="1">
    <citation type="journal article" date="2016" name="Nat. Commun.">
        <title>Thousands of microbial genomes shed light on interconnected biogeochemical processes in an aquifer system.</title>
        <authorList>
            <person name="Anantharaman K."/>
            <person name="Brown C.T."/>
            <person name="Hug L.A."/>
            <person name="Sharon I."/>
            <person name="Castelle C.J."/>
            <person name="Probst A.J."/>
            <person name="Thomas B.C."/>
            <person name="Singh A."/>
            <person name="Wilkins M.J."/>
            <person name="Karaoz U."/>
            <person name="Brodie E.L."/>
            <person name="Williams K.H."/>
            <person name="Hubbard S.S."/>
            <person name="Banfield J.F."/>
        </authorList>
    </citation>
    <scope>NUCLEOTIDE SEQUENCE [LARGE SCALE GENOMIC DNA]</scope>
</reference>
<dbReference type="STRING" id="1802500.A2801_01160"/>
<gene>
    <name evidence="2" type="ORF">A2801_01160</name>
</gene>
<accession>A0A1F7YNQ1</accession>
<feature type="region of interest" description="Disordered" evidence="1">
    <location>
        <begin position="1"/>
        <end position="85"/>
    </location>
</feature>
<feature type="compositionally biased region" description="Polar residues" evidence="1">
    <location>
        <begin position="380"/>
        <end position="390"/>
    </location>
</feature>